<keyword evidence="3 5" id="KW-1133">Transmembrane helix</keyword>
<protein>
    <submittedName>
        <fullName evidence="7">ABC transporter ATP-binding protein</fullName>
    </submittedName>
</protein>
<dbReference type="InterPro" id="IPR003439">
    <property type="entry name" value="ABC_transporter-like_ATP-bd"/>
</dbReference>
<dbReference type="GO" id="GO:0005886">
    <property type="term" value="C:plasma membrane"/>
    <property type="evidence" value="ECO:0007669"/>
    <property type="project" value="UniProtKB-SubCell"/>
</dbReference>
<dbReference type="PROSITE" id="PS50929">
    <property type="entry name" value="ABC_TM1F"/>
    <property type="match status" value="1"/>
</dbReference>
<dbReference type="SUPFAM" id="SSF90123">
    <property type="entry name" value="ABC transporter transmembrane region"/>
    <property type="match status" value="1"/>
</dbReference>
<keyword evidence="8" id="KW-1185">Reference proteome</keyword>
<reference evidence="7 8" key="1">
    <citation type="submission" date="2023-03" db="EMBL/GenBank/DDBJ databases">
        <title>Complete genome sequences of several Auritidibacter ignavus strains isolated from ear infections.</title>
        <authorList>
            <person name="Baehr T."/>
            <person name="Baumhoegger A.M."/>
        </authorList>
    </citation>
    <scope>NUCLEOTIDE SEQUENCE [LARGE SCALE GENOMIC DNA]</scope>
    <source>
        <strain evidence="7 8">BABAE-6</strain>
    </source>
</reference>
<dbReference type="CDD" id="cd07346">
    <property type="entry name" value="ABC_6TM_exporters"/>
    <property type="match status" value="1"/>
</dbReference>
<keyword evidence="7" id="KW-0547">Nucleotide-binding</keyword>
<evidence type="ECO:0000256" key="1">
    <source>
        <dbReference type="ARBA" id="ARBA00004651"/>
    </source>
</evidence>
<dbReference type="EMBL" id="CP122566">
    <property type="protein sequence ID" value="WGH93566.1"/>
    <property type="molecule type" value="Genomic_DNA"/>
</dbReference>
<evidence type="ECO:0000256" key="5">
    <source>
        <dbReference type="SAM" id="Phobius"/>
    </source>
</evidence>
<proteinExistence type="predicted"/>
<dbReference type="RefSeq" id="WP_199223065.1">
    <property type="nucleotide sequence ID" value="NZ_CP122566.1"/>
</dbReference>
<dbReference type="PANTHER" id="PTHR24221">
    <property type="entry name" value="ATP-BINDING CASSETTE SUB-FAMILY B"/>
    <property type="match status" value="1"/>
</dbReference>
<dbReference type="Gene3D" id="1.20.1560.10">
    <property type="entry name" value="ABC transporter type 1, transmembrane domain"/>
    <property type="match status" value="1"/>
</dbReference>
<dbReference type="PANTHER" id="PTHR24221:SF654">
    <property type="entry name" value="ATP-BINDING CASSETTE SUB-FAMILY B MEMBER 6"/>
    <property type="match status" value="1"/>
</dbReference>
<feature type="domain" description="ABC transmembrane type-1" evidence="6">
    <location>
        <begin position="32"/>
        <end position="310"/>
    </location>
</feature>
<dbReference type="GO" id="GO:0140359">
    <property type="term" value="F:ABC-type transporter activity"/>
    <property type="evidence" value="ECO:0007669"/>
    <property type="project" value="InterPro"/>
</dbReference>
<dbReference type="Pfam" id="PF00005">
    <property type="entry name" value="ABC_tran"/>
    <property type="match status" value="1"/>
</dbReference>
<dbReference type="PROSITE" id="PS00211">
    <property type="entry name" value="ABC_TRANSPORTER_1"/>
    <property type="match status" value="1"/>
</dbReference>
<evidence type="ECO:0000256" key="4">
    <source>
        <dbReference type="ARBA" id="ARBA00023136"/>
    </source>
</evidence>
<dbReference type="InterPro" id="IPR027417">
    <property type="entry name" value="P-loop_NTPase"/>
</dbReference>
<sequence>MSTDTSALKRLTPARVMRLALSRGGRGWRLSAATAGFILHQASEAAVPILIGVAIDRAVLPRDPGALALWLGVLGAVFLVLSVSYQGASLAMVRIYGHGEHDLRQLAVARVLDPRGMPARRTGEVLSVVTSDTYRVAGVAWSVAEQAATIAALLTAVAALLLISIPLGLGVLAAALLVLCGMAALARPLERLGMAEQSAVSRASDMATDAMEGLRIIHGLAAHPQIVARYREASTASRDGAIRASRSLLTYQAVSTAVSILHLGTLAAAAGWMAMYGTITPGQLITVVGLAQFLQASLDHIGTFGANWAHKRASAWRLHDLLTEPHPLPAGQDTRAECGMLRWTKMDGPVIEAQPGRMVGIRVAGARQAHDVASRLGFRSVPAPSELMLGGVDALTIGPAAYREHVLAPPHDAFVFTGSIRHNVTLTPCPLNDVVVKLTALDDVIEHVGSPDAPVGEQGRRLSGGQRQRLLLARALHTRADILVLEEPATALDPITTHRVGASLARCGRTILLITSDPILLDSCATVIDLTTPHAIPHEVCT</sequence>
<gene>
    <name evidence="7" type="ORF">QDX21_01805</name>
</gene>
<evidence type="ECO:0000313" key="7">
    <source>
        <dbReference type="EMBL" id="WGH93566.1"/>
    </source>
</evidence>
<dbReference type="GO" id="GO:0005524">
    <property type="term" value="F:ATP binding"/>
    <property type="evidence" value="ECO:0007669"/>
    <property type="project" value="UniProtKB-KW"/>
</dbReference>
<dbReference type="Pfam" id="PF00664">
    <property type="entry name" value="ABC_membrane"/>
    <property type="match status" value="1"/>
</dbReference>
<evidence type="ECO:0000259" key="6">
    <source>
        <dbReference type="PROSITE" id="PS50929"/>
    </source>
</evidence>
<name>A0AAJ6AP10_9MICC</name>
<keyword evidence="4 5" id="KW-0472">Membrane</keyword>
<dbReference type="InterPro" id="IPR011527">
    <property type="entry name" value="ABC1_TM_dom"/>
</dbReference>
<evidence type="ECO:0000313" key="8">
    <source>
        <dbReference type="Proteomes" id="UP001224674"/>
    </source>
</evidence>
<dbReference type="SUPFAM" id="SSF52540">
    <property type="entry name" value="P-loop containing nucleoside triphosphate hydrolases"/>
    <property type="match status" value="1"/>
</dbReference>
<dbReference type="AlphaFoldDB" id="A0AAJ6AP10"/>
<evidence type="ECO:0000256" key="3">
    <source>
        <dbReference type="ARBA" id="ARBA00022989"/>
    </source>
</evidence>
<feature type="transmembrane region" description="Helical" evidence="5">
    <location>
        <begin position="69"/>
        <end position="88"/>
    </location>
</feature>
<dbReference type="InterPro" id="IPR039421">
    <property type="entry name" value="Type_1_exporter"/>
</dbReference>
<dbReference type="Gene3D" id="3.40.50.300">
    <property type="entry name" value="P-loop containing nucleotide triphosphate hydrolases"/>
    <property type="match status" value="1"/>
</dbReference>
<dbReference type="InterPro" id="IPR036640">
    <property type="entry name" value="ABC1_TM_sf"/>
</dbReference>
<evidence type="ECO:0000256" key="2">
    <source>
        <dbReference type="ARBA" id="ARBA00022692"/>
    </source>
</evidence>
<accession>A0AAJ6AP10</accession>
<dbReference type="InterPro" id="IPR017871">
    <property type="entry name" value="ABC_transporter-like_CS"/>
</dbReference>
<keyword evidence="7" id="KW-0067">ATP-binding</keyword>
<comment type="subcellular location">
    <subcellularLocation>
        <location evidence="1">Cell membrane</location>
        <topology evidence="1">Multi-pass membrane protein</topology>
    </subcellularLocation>
</comment>
<organism evidence="7 8">
    <name type="scientific">Auritidibacter ignavus</name>
    <dbReference type="NCBI Taxonomy" id="678932"/>
    <lineage>
        <taxon>Bacteria</taxon>
        <taxon>Bacillati</taxon>
        <taxon>Actinomycetota</taxon>
        <taxon>Actinomycetes</taxon>
        <taxon>Micrococcales</taxon>
        <taxon>Micrococcaceae</taxon>
        <taxon>Auritidibacter</taxon>
    </lineage>
</organism>
<dbReference type="Proteomes" id="UP001224674">
    <property type="component" value="Chromosome"/>
</dbReference>
<keyword evidence="2 5" id="KW-0812">Transmembrane</keyword>
<dbReference type="GO" id="GO:0016887">
    <property type="term" value="F:ATP hydrolysis activity"/>
    <property type="evidence" value="ECO:0007669"/>
    <property type="project" value="InterPro"/>
</dbReference>
<feature type="transmembrane region" description="Helical" evidence="5">
    <location>
        <begin position="248"/>
        <end position="275"/>
    </location>
</feature>